<organism evidence="1 2">
    <name type="scientific">Limimaricola hongkongensis DSM 17492</name>
    <dbReference type="NCBI Taxonomy" id="1122180"/>
    <lineage>
        <taxon>Bacteria</taxon>
        <taxon>Pseudomonadati</taxon>
        <taxon>Pseudomonadota</taxon>
        <taxon>Alphaproteobacteria</taxon>
        <taxon>Rhodobacterales</taxon>
        <taxon>Paracoccaceae</taxon>
        <taxon>Limimaricola</taxon>
    </lineage>
</organism>
<sequence length="147" mass="15313">MPDSRSYLHTLMRGAVRKHFPKQACAALEIAEYWGGAGASADYAAFSRKMNGTREWSLSDAVAIYHLTGSRRILDAIQSEGSDDLPTDPAALLAHATSLIKEGGEGAAALIDAGQGGCLDEAEAQLVDIAEAAARALAAVRAMRGAA</sequence>
<dbReference type="RefSeq" id="WP_017928665.1">
    <property type="nucleotide sequence ID" value="NZ_KB822998.1"/>
</dbReference>
<dbReference type="HOGENOM" id="CLU_1765783_0_0_5"/>
<proteinExistence type="predicted"/>
<gene>
    <name evidence="1" type="ORF">Lokhon_01853</name>
</gene>
<dbReference type="AlphaFoldDB" id="A0A017HC99"/>
<dbReference type="EMBL" id="APGJ01000006">
    <property type="protein sequence ID" value="EYD71783.1"/>
    <property type="molecule type" value="Genomic_DNA"/>
</dbReference>
<comment type="caution">
    <text evidence="1">The sequence shown here is derived from an EMBL/GenBank/DDBJ whole genome shotgun (WGS) entry which is preliminary data.</text>
</comment>
<dbReference type="PATRIC" id="fig|1122180.6.peg.1835"/>
<protein>
    <submittedName>
        <fullName evidence="1">Uncharacterized protein</fullName>
    </submittedName>
</protein>
<dbReference type="Proteomes" id="UP000025047">
    <property type="component" value="Unassembled WGS sequence"/>
</dbReference>
<evidence type="ECO:0000313" key="1">
    <source>
        <dbReference type="EMBL" id="EYD71783.1"/>
    </source>
</evidence>
<dbReference type="OrthoDB" id="7871874at2"/>
<name>A0A017HC99_9RHOB</name>
<accession>A0A017HC99</accession>
<dbReference type="STRING" id="1122180.Lokhon_01853"/>
<evidence type="ECO:0000313" key="2">
    <source>
        <dbReference type="Proteomes" id="UP000025047"/>
    </source>
</evidence>
<reference evidence="1 2" key="1">
    <citation type="submission" date="2013-03" db="EMBL/GenBank/DDBJ databases">
        <authorList>
            <person name="Fiebig A."/>
            <person name="Goeker M."/>
            <person name="Klenk H.-P.P."/>
        </authorList>
    </citation>
    <scope>NUCLEOTIDE SEQUENCE [LARGE SCALE GENOMIC DNA]</scope>
    <source>
        <strain evidence="1 2">DSM 17492</strain>
    </source>
</reference>
<dbReference type="eggNOG" id="ENOG502ZKJ8">
    <property type="taxonomic scope" value="Bacteria"/>
</dbReference>
<keyword evidence="2" id="KW-1185">Reference proteome</keyword>